<feature type="compositionally biased region" description="Polar residues" evidence="1">
    <location>
        <begin position="140"/>
        <end position="151"/>
    </location>
</feature>
<dbReference type="Proteomes" id="UP000000689">
    <property type="component" value="Chromosome 3"/>
</dbReference>
<name>G0W903_NAUDC</name>
<feature type="compositionally biased region" description="Acidic residues" evidence="1">
    <location>
        <begin position="256"/>
        <end position="274"/>
    </location>
</feature>
<dbReference type="GO" id="GO:0042393">
    <property type="term" value="F:histone binding"/>
    <property type="evidence" value="ECO:0007669"/>
    <property type="project" value="EnsemblFungi"/>
</dbReference>
<accession>G0W903</accession>
<sequence>MSFLSKLSALKKSTPPGTSPSSKKEALPQNTLAEHISLLPQNYTRDDDPAVRRLKELRRQERLKNGELEKKKPKPRRSPGSSSGSKSTRKRDNDDVEGSLGTVYKKKVGSSNAKLVPVRSLTKKLEPIKKLSFEELMKQAESNSKGGSPDNTAVKVTASIKKTRPPPRISKPGFKSFKERKTTASKSTSTVNNKSKPEFSRNHPNGRHLKEQSAVKLKIPKNIVAQPNRMIKQKLESKRRTLESKYSNRRGRYEDQYDDDMDDFIEDDEEEEEENYRSKSRRDERPWL</sequence>
<organism evidence="2 3">
    <name type="scientific">Naumovozyma dairenensis (strain ATCC 10597 / BCRC 20456 / CBS 421 / NBRC 0211 / NRRL Y-12639)</name>
    <name type="common">Saccharomyces dairenensis</name>
    <dbReference type="NCBI Taxonomy" id="1071378"/>
    <lineage>
        <taxon>Eukaryota</taxon>
        <taxon>Fungi</taxon>
        <taxon>Dikarya</taxon>
        <taxon>Ascomycota</taxon>
        <taxon>Saccharomycotina</taxon>
        <taxon>Saccharomycetes</taxon>
        <taxon>Saccharomycetales</taxon>
        <taxon>Saccharomycetaceae</taxon>
        <taxon>Naumovozyma</taxon>
    </lineage>
</organism>
<dbReference type="GO" id="GO:0140673">
    <property type="term" value="P:transcription elongation-coupled chromatin remodeling"/>
    <property type="evidence" value="ECO:0007669"/>
    <property type="project" value="EnsemblFungi"/>
</dbReference>
<feature type="compositionally biased region" description="Basic and acidic residues" evidence="1">
    <location>
        <begin position="56"/>
        <end position="70"/>
    </location>
</feature>
<dbReference type="AlphaFoldDB" id="G0W903"/>
<feature type="compositionally biased region" description="Basic and acidic residues" evidence="1">
    <location>
        <begin position="233"/>
        <end position="243"/>
    </location>
</feature>
<dbReference type="eggNOG" id="ENOG502QRG5">
    <property type="taxonomic scope" value="Eukaryota"/>
</dbReference>
<dbReference type="GO" id="GO:0005634">
    <property type="term" value="C:nucleus"/>
    <property type="evidence" value="ECO:0007669"/>
    <property type="project" value="EnsemblFungi"/>
</dbReference>
<proteinExistence type="predicted"/>
<dbReference type="GO" id="GO:0005829">
    <property type="term" value="C:cytosol"/>
    <property type="evidence" value="ECO:0007669"/>
    <property type="project" value="EnsemblFungi"/>
</dbReference>
<protein>
    <submittedName>
        <fullName evidence="2">Uncharacterized protein</fullName>
    </submittedName>
</protein>
<reference evidence="2 3" key="1">
    <citation type="journal article" date="2011" name="Proc. Natl. Acad. Sci. U.S.A.">
        <title>Evolutionary erosion of yeast sex chromosomes by mating-type switching accidents.</title>
        <authorList>
            <person name="Gordon J.L."/>
            <person name="Armisen D."/>
            <person name="Proux-Wera E."/>
            <person name="Oheigeartaigh S.S."/>
            <person name="Byrne K.P."/>
            <person name="Wolfe K.H."/>
        </authorList>
    </citation>
    <scope>NUCLEOTIDE SEQUENCE [LARGE SCALE GENOMIC DNA]</scope>
    <source>
        <strain evidence="3">ATCC 10597 / BCRC 20456 / CBS 421 / NBRC 0211 / NRRL Y-12639</strain>
    </source>
</reference>
<dbReference type="KEGG" id="ndi:NDAI_0C06050"/>
<feature type="compositionally biased region" description="Low complexity" evidence="1">
    <location>
        <begin position="184"/>
        <end position="194"/>
    </location>
</feature>
<keyword evidence="3" id="KW-1185">Reference proteome</keyword>
<dbReference type="EMBL" id="HE580269">
    <property type="protein sequence ID" value="CCD24264.1"/>
    <property type="molecule type" value="Genomic_DNA"/>
</dbReference>
<feature type="compositionally biased region" description="Low complexity" evidence="1">
    <location>
        <begin position="1"/>
        <end position="21"/>
    </location>
</feature>
<dbReference type="HOGENOM" id="CLU_069667_1_0_1"/>
<dbReference type="GO" id="GO:0140713">
    <property type="term" value="F:histone chaperone activity"/>
    <property type="evidence" value="ECO:0007669"/>
    <property type="project" value="EnsemblFungi"/>
</dbReference>
<dbReference type="GO" id="GO:0031507">
    <property type="term" value="P:heterochromatin formation"/>
    <property type="evidence" value="ECO:0007669"/>
    <property type="project" value="EnsemblFungi"/>
</dbReference>
<evidence type="ECO:0000313" key="2">
    <source>
        <dbReference type="EMBL" id="CCD24264.1"/>
    </source>
</evidence>
<dbReference type="OrthoDB" id="4035998at2759"/>
<evidence type="ECO:0000313" key="3">
    <source>
        <dbReference type="Proteomes" id="UP000000689"/>
    </source>
</evidence>
<dbReference type="RefSeq" id="XP_003669507.1">
    <property type="nucleotide sequence ID" value="XM_003669459.1"/>
</dbReference>
<feature type="compositionally biased region" description="Basic and acidic residues" evidence="1">
    <location>
        <begin position="275"/>
        <end position="288"/>
    </location>
</feature>
<gene>
    <name evidence="2" type="primary">NDAI0C06050</name>
    <name evidence="2" type="ordered locus">NDAI_0C06050</name>
</gene>
<evidence type="ECO:0000256" key="1">
    <source>
        <dbReference type="SAM" id="MobiDB-lite"/>
    </source>
</evidence>
<feature type="region of interest" description="Disordered" evidence="1">
    <location>
        <begin position="56"/>
        <end position="119"/>
    </location>
</feature>
<dbReference type="GO" id="GO:0000217">
    <property type="term" value="F:DNA secondary structure binding"/>
    <property type="evidence" value="ECO:0007669"/>
    <property type="project" value="EnsemblFungi"/>
</dbReference>
<feature type="region of interest" description="Disordered" evidence="1">
    <location>
        <begin position="138"/>
        <end position="288"/>
    </location>
</feature>
<dbReference type="GeneID" id="11496760"/>
<feature type="region of interest" description="Disordered" evidence="1">
    <location>
        <begin position="1"/>
        <end position="30"/>
    </location>
</feature>
<dbReference type="GO" id="GO:0000122">
    <property type="term" value="P:negative regulation of transcription by RNA polymerase II"/>
    <property type="evidence" value="ECO:0007669"/>
    <property type="project" value="EnsemblFungi"/>
</dbReference>
<dbReference type="STRING" id="1071378.G0W903"/>